<sequence>LRVFVVGGSCCILLFSSSGVCFCISFIPEATETTGLRSGSTEQLHLKMASTSHLQQCNRLHH</sequence>
<evidence type="ECO:0000313" key="3">
    <source>
        <dbReference type="Proteomes" id="UP001529510"/>
    </source>
</evidence>
<evidence type="ECO:0000313" key="2">
    <source>
        <dbReference type="EMBL" id="KAL0185401.1"/>
    </source>
</evidence>
<proteinExistence type="predicted"/>
<feature type="non-terminal residue" evidence="2">
    <location>
        <position position="62"/>
    </location>
</feature>
<feature type="signal peptide" evidence="1">
    <location>
        <begin position="1"/>
        <end position="23"/>
    </location>
</feature>
<evidence type="ECO:0000256" key="1">
    <source>
        <dbReference type="SAM" id="SignalP"/>
    </source>
</evidence>
<accession>A0ABD0QK14</accession>
<feature type="non-terminal residue" evidence="2">
    <location>
        <position position="1"/>
    </location>
</feature>
<dbReference type="AlphaFoldDB" id="A0ABD0QK14"/>
<reference evidence="2 3" key="1">
    <citation type="submission" date="2024-05" db="EMBL/GenBank/DDBJ databases">
        <title>Genome sequencing and assembly of Indian major carp, Cirrhinus mrigala (Hamilton, 1822).</title>
        <authorList>
            <person name="Mohindra V."/>
            <person name="Chowdhury L.M."/>
            <person name="Lal K."/>
            <person name="Jena J.K."/>
        </authorList>
    </citation>
    <scope>NUCLEOTIDE SEQUENCE [LARGE SCALE GENOMIC DNA]</scope>
    <source>
        <strain evidence="2">CM1030</strain>
        <tissue evidence="2">Blood</tissue>
    </source>
</reference>
<dbReference type="Proteomes" id="UP001529510">
    <property type="component" value="Unassembled WGS sequence"/>
</dbReference>
<organism evidence="2 3">
    <name type="scientific">Cirrhinus mrigala</name>
    <name type="common">Mrigala</name>
    <dbReference type="NCBI Taxonomy" id="683832"/>
    <lineage>
        <taxon>Eukaryota</taxon>
        <taxon>Metazoa</taxon>
        <taxon>Chordata</taxon>
        <taxon>Craniata</taxon>
        <taxon>Vertebrata</taxon>
        <taxon>Euteleostomi</taxon>
        <taxon>Actinopterygii</taxon>
        <taxon>Neopterygii</taxon>
        <taxon>Teleostei</taxon>
        <taxon>Ostariophysi</taxon>
        <taxon>Cypriniformes</taxon>
        <taxon>Cyprinidae</taxon>
        <taxon>Labeoninae</taxon>
        <taxon>Labeonini</taxon>
        <taxon>Cirrhinus</taxon>
    </lineage>
</organism>
<keyword evidence="3" id="KW-1185">Reference proteome</keyword>
<dbReference type="EMBL" id="JAMKFB020000009">
    <property type="protein sequence ID" value="KAL0185401.1"/>
    <property type="molecule type" value="Genomic_DNA"/>
</dbReference>
<protein>
    <submittedName>
        <fullName evidence="2">Uncharacterized protein</fullName>
    </submittedName>
</protein>
<feature type="chain" id="PRO_5044758296" evidence="1">
    <location>
        <begin position="24"/>
        <end position="62"/>
    </location>
</feature>
<comment type="caution">
    <text evidence="2">The sequence shown here is derived from an EMBL/GenBank/DDBJ whole genome shotgun (WGS) entry which is preliminary data.</text>
</comment>
<keyword evidence="1" id="KW-0732">Signal</keyword>
<name>A0ABD0QK14_CIRMR</name>
<gene>
    <name evidence="2" type="ORF">M9458_021098</name>
</gene>